<protein>
    <recommendedName>
        <fullName evidence="5">ORC1-type DNA replication protein</fullName>
    </recommendedName>
</protein>
<dbReference type="CDD" id="cd00009">
    <property type="entry name" value="AAA"/>
    <property type="match status" value="1"/>
</dbReference>
<dbReference type="EMBL" id="LGUC01000002">
    <property type="protein sequence ID" value="KPN29055.1"/>
    <property type="molecule type" value="Genomic_DNA"/>
</dbReference>
<dbReference type="SMART" id="SM00382">
    <property type="entry name" value="AAA"/>
    <property type="match status" value="1"/>
</dbReference>
<dbReference type="Gene3D" id="1.10.8.60">
    <property type="match status" value="1"/>
</dbReference>
<dbReference type="PANTHER" id="PTHR10763:SF22">
    <property type="entry name" value="ORC1-TYPE DNA REPLICATION PROTEIN"/>
    <property type="match status" value="1"/>
</dbReference>
<dbReference type="Pfam" id="PF22703">
    <property type="entry name" value="Cdc6_lid"/>
    <property type="match status" value="1"/>
</dbReference>
<evidence type="ECO:0000313" key="8">
    <source>
        <dbReference type="EMBL" id="KPN29055.1"/>
    </source>
</evidence>
<feature type="compositionally biased region" description="Low complexity" evidence="6">
    <location>
        <begin position="385"/>
        <end position="404"/>
    </location>
</feature>
<feature type="region of interest" description="Disordered" evidence="6">
    <location>
        <begin position="317"/>
        <end position="368"/>
    </location>
</feature>
<feature type="binding site" evidence="5">
    <location>
        <position position="219"/>
    </location>
    <ligand>
        <name>ATP</name>
        <dbReference type="ChEBI" id="CHEBI:30616"/>
    </ligand>
</feature>
<name>A0A0P7HXF2_9EURY</name>
<dbReference type="InterPro" id="IPR027417">
    <property type="entry name" value="P-loop_NTPase"/>
</dbReference>
<dbReference type="InterPro" id="IPR055237">
    <property type="entry name" value="Cdc6_lid"/>
</dbReference>
<evidence type="ECO:0000259" key="7">
    <source>
        <dbReference type="SMART" id="SM00382"/>
    </source>
</evidence>
<keyword evidence="3 5" id="KW-0547">Nucleotide-binding</keyword>
<dbReference type="AlphaFoldDB" id="A0A0P7HXF2"/>
<keyword evidence="2 5" id="KW-0235">DNA replication</keyword>
<dbReference type="STRING" id="699431.SY89_03289"/>
<dbReference type="NCBIfam" id="TIGR02928">
    <property type="entry name" value="orc1/cdc6 family replication initiation protein"/>
    <property type="match status" value="1"/>
</dbReference>
<evidence type="ECO:0000313" key="9">
    <source>
        <dbReference type="Proteomes" id="UP000050535"/>
    </source>
</evidence>
<evidence type="ECO:0000256" key="3">
    <source>
        <dbReference type="ARBA" id="ARBA00022741"/>
    </source>
</evidence>
<dbReference type="PATRIC" id="fig|699431.3.peg.3376"/>
<comment type="caution">
    <text evidence="8">The sequence shown here is derived from an EMBL/GenBank/DDBJ whole genome shotgun (WGS) entry which is preliminary data.</text>
</comment>
<dbReference type="GO" id="GO:0005524">
    <property type="term" value="F:ATP binding"/>
    <property type="evidence" value="ECO:0007669"/>
    <property type="project" value="UniProtKB-UniRule"/>
</dbReference>
<evidence type="ECO:0000256" key="6">
    <source>
        <dbReference type="SAM" id="MobiDB-lite"/>
    </source>
</evidence>
<dbReference type="Gene3D" id="3.40.50.300">
    <property type="entry name" value="P-loop containing nucleotide triphosphate hydrolases"/>
    <property type="match status" value="1"/>
</dbReference>
<dbReference type="HAMAP" id="MF_01407">
    <property type="entry name" value="ORC1_type_DNA_replic_protein"/>
    <property type="match status" value="1"/>
</dbReference>
<comment type="function">
    <text evidence="5">Involved in regulation of DNA replication.</text>
</comment>
<evidence type="ECO:0000256" key="1">
    <source>
        <dbReference type="ARBA" id="ARBA00006184"/>
    </source>
</evidence>
<comment type="similarity">
    <text evidence="1 5">Belongs to the CDC6/cdc18 family.</text>
</comment>
<feature type="compositionally biased region" description="Low complexity" evidence="6">
    <location>
        <begin position="346"/>
        <end position="368"/>
    </location>
</feature>
<dbReference type="InterPro" id="IPR049945">
    <property type="entry name" value="AAA_22"/>
</dbReference>
<feature type="binding site" evidence="5">
    <location>
        <begin position="60"/>
        <end position="64"/>
    </location>
    <ligand>
        <name>ATP</name>
        <dbReference type="ChEBI" id="CHEBI:30616"/>
    </ligand>
</feature>
<sequence>MGMFERDTDIYRDRDALREDYQPDELVGRDEELDTYRAALQPVINGEQPNNVFLYGKTGVGKTAATRYLLEHLKEDTAQYDDIELTLVSLNCDGLTSSYQVATRLVNQFRGDTDQISTTGYPRASVYEMLWDELDACGGTVIVVLDEVDHVEDDSILYQLPRARANGNLTEAKIGIIGISNDFSFREELSPKVRSSLCEQEIHFPAYDAEDLQKILQQRVDIAFHDGVLNPGVIPLCAAYGAKDAGDARQSIDLLMKAGDLARDDDTEHVTEEHVDRGRRALERGRIKEGITGLTQHGHLVLYALLTLDLEGRYPSALGTSARGTRASRRWPAGTRSSLAGCGTTSPSSRCWGSSRSRNATRADAAAPTASTRSTWISICSSTRWPTPSTTWASTRRSRSSSTRTWRKRSSTRASESSRPRIDGIFCRVEAASDQITPDILGRRLLIPDSLPIRCRDRRFRRFRPG</sequence>
<dbReference type="SUPFAM" id="SSF52540">
    <property type="entry name" value="P-loop containing nucleoside triphosphate hydrolases"/>
    <property type="match status" value="1"/>
</dbReference>
<gene>
    <name evidence="8" type="primary">cdc6_3</name>
    <name evidence="8" type="ORF">SY89_03289</name>
</gene>
<keyword evidence="4 5" id="KW-0067">ATP-binding</keyword>
<evidence type="ECO:0000256" key="5">
    <source>
        <dbReference type="HAMAP-Rule" id="MF_01407"/>
    </source>
</evidence>
<feature type="domain" description="AAA+ ATPase" evidence="7">
    <location>
        <begin position="48"/>
        <end position="203"/>
    </location>
</feature>
<proteinExistence type="inferred from homology"/>
<feature type="binding site" evidence="5">
    <location>
        <position position="207"/>
    </location>
    <ligand>
        <name>ATP</name>
        <dbReference type="ChEBI" id="CHEBI:30616"/>
    </ligand>
</feature>
<dbReference type="Pfam" id="PF13401">
    <property type="entry name" value="AAA_22"/>
    <property type="match status" value="1"/>
</dbReference>
<organism evidence="8 9">
    <name type="scientific">Halolamina pelagica</name>
    <dbReference type="NCBI Taxonomy" id="699431"/>
    <lineage>
        <taxon>Archaea</taxon>
        <taxon>Methanobacteriati</taxon>
        <taxon>Methanobacteriota</taxon>
        <taxon>Stenosarchaea group</taxon>
        <taxon>Halobacteria</taxon>
        <taxon>Halobacteriales</taxon>
        <taxon>Haloferacaceae</taxon>
    </lineage>
</organism>
<dbReference type="PANTHER" id="PTHR10763">
    <property type="entry name" value="CELL DIVISION CONTROL PROTEIN 6-RELATED"/>
    <property type="match status" value="1"/>
</dbReference>
<accession>A0A0P7HXF2</accession>
<feature type="region of interest" description="Disordered" evidence="6">
    <location>
        <begin position="385"/>
        <end position="417"/>
    </location>
</feature>
<evidence type="ECO:0000256" key="2">
    <source>
        <dbReference type="ARBA" id="ARBA00022705"/>
    </source>
</evidence>
<dbReference type="GO" id="GO:0006260">
    <property type="term" value="P:DNA replication"/>
    <property type="evidence" value="ECO:0007669"/>
    <property type="project" value="UniProtKB-UniRule"/>
</dbReference>
<keyword evidence="9" id="KW-1185">Reference proteome</keyword>
<dbReference type="InterPro" id="IPR014277">
    <property type="entry name" value="Orc1/Cdc6_arc"/>
</dbReference>
<dbReference type="Proteomes" id="UP000050535">
    <property type="component" value="Unassembled WGS sequence"/>
</dbReference>
<dbReference type="FunFam" id="1.10.8.60:FF:000073">
    <property type="entry name" value="ORC1-type DNA replication protein"/>
    <property type="match status" value="1"/>
</dbReference>
<dbReference type="InterPro" id="IPR003593">
    <property type="entry name" value="AAA+_ATPase"/>
</dbReference>
<evidence type="ECO:0000256" key="4">
    <source>
        <dbReference type="ARBA" id="ARBA00022840"/>
    </source>
</evidence>
<dbReference type="GO" id="GO:0016887">
    <property type="term" value="F:ATP hydrolysis activity"/>
    <property type="evidence" value="ECO:0007669"/>
    <property type="project" value="InterPro"/>
</dbReference>
<reference evidence="9" key="1">
    <citation type="submission" date="2013-11" db="EMBL/GenBank/DDBJ databases">
        <authorList>
            <person name="Hoang H.T."/>
            <person name="Killian M.L."/>
            <person name="Madson D.M."/>
            <person name="Arruda P.H.E."/>
            <person name="Sun D."/>
            <person name="Schwartz K.J."/>
            <person name="Yoon K."/>
        </authorList>
    </citation>
    <scope>NUCLEOTIDE SEQUENCE [LARGE SCALE GENOMIC DNA]</scope>
    <source>
        <strain evidence="9">CDK2</strain>
    </source>
</reference>
<dbReference type="InterPro" id="IPR050311">
    <property type="entry name" value="ORC1/CDC6"/>
</dbReference>